<sequence>MFRLGNQIHISSLDTRFRGHTGEQHGHGTTHLDIENSRLWIKTSSDPLNGSLLQRHHRRKQVGFQYPGLCPCKRTSLVQEARQAVLDPDHWLSIRSHTEFGQLENTTVNLSPLN</sequence>
<evidence type="ECO:0000313" key="2">
    <source>
        <dbReference type="Proteomes" id="UP001163321"/>
    </source>
</evidence>
<reference evidence="1 2" key="1">
    <citation type="journal article" date="2022" name="bioRxiv">
        <title>The genome of the oomycete Peronosclerospora sorghi, a cosmopolitan pathogen of maize and sorghum, is inflated with dispersed pseudogenes.</title>
        <authorList>
            <person name="Fletcher K."/>
            <person name="Martin F."/>
            <person name="Isakeit T."/>
            <person name="Cavanaugh K."/>
            <person name="Magill C."/>
            <person name="Michelmore R."/>
        </authorList>
    </citation>
    <scope>NUCLEOTIDE SEQUENCE [LARGE SCALE GENOMIC DNA]</scope>
    <source>
        <strain evidence="1">P6</strain>
    </source>
</reference>
<accession>A0ACC0WRM0</accession>
<organism evidence="1 2">
    <name type="scientific">Peronosclerospora sorghi</name>
    <dbReference type="NCBI Taxonomy" id="230839"/>
    <lineage>
        <taxon>Eukaryota</taxon>
        <taxon>Sar</taxon>
        <taxon>Stramenopiles</taxon>
        <taxon>Oomycota</taxon>
        <taxon>Peronosporomycetes</taxon>
        <taxon>Peronosporales</taxon>
        <taxon>Peronosporaceae</taxon>
        <taxon>Peronosclerospora</taxon>
    </lineage>
</organism>
<keyword evidence="2" id="KW-1185">Reference proteome</keyword>
<dbReference type="Proteomes" id="UP001163321">
    <property type="component" value="Chromosome 1"/>
</dbReference>
<name>A0ACC0WRM0_9STRA</name>
<protein>
    <submittedName>
        <fullName evidence="1">Uncharacterized protein</fullName>
    </submittedName>
</protein>
<gene>
    <name evidence="1" type="ORF">PsorP6_002143</name>
</gene>
<proteinExistence type="predicted"/>
<dbReference type="EMBL" id="CM047580">
    <property type="protein sequence ID" value="KAI9921397.1"/>
    <property type="molecule type" value="Genomic_DNA"/>
</dbReference>
<evidence type="ECO:0000313" key="1">
    <source>
        <dbReference type="EMBL" id="KAI9921397.1"/>
    </source>
</evidence>
<comment type="caution">
    <text evidence="1">The sequence shown here is derived from an EMBL/GenBank/DDBJ whole genome shotgun (WGS) entry which is preliminary data.</text>
</comment>